<accession>A0ABV3QZG6</accession>
<dbReference type="InterPro" id="IPR052710">
    <property type="entry name" value="CAAX_protease"/>
</dbReference>
<evidence type="ECO:0000256" key="1">
    <source>
        <dbReference type="SAM" id="MobiDB-lite"/>
    </source>
</evidence>
<dbReference type="InterPro" id="IPR003675">
    <property type="entry name" value="Rce1/LyrA-like_dom"/>
</dbReference>
<dbReference type="RefSeq" id="WP_367723128.1">
    <property type="nucleotide sequence ID" value="NZ_JBFOCI010000002.1"/>
</dbReference>
<feature type="transmembrane region" description="Helical" evidence="2">
    <location>
        <begin position="186"/>
        <end position="205"/>
    </location>
</feature>
<evidence type="ECO:0000256" key="2">
    <source>
        <dbReference type="SAM" id="Phobius"/>
    </source>
</evidence>
<feature type="transmembrane region" description="Helical" evidence="2">
    <location>
        <begin position="246"/>
        <end position="271"/>
    </location>
</feature>
<reference evidence="4 5" key="1">
    <citation type="submission" date="2024-06" db="EMBL/GenBank/DDBJ databases">
        <authorList>
            <person name="Tuo L."/>
        </authorList>
    </citation>
    <scope>NUCLEOTIDE SEQUENCE [LARGE SCALE GENOMIC DNA]</scope>
    <source>
        <strain evidence="4 5">ZMM04-5</strain>
    </source>
</reference>
<keyword evidence="5" id="KW-1185">Reference proteome</keyword>
<comment type="caution">
    <text evidence="4">The sequence shown here is derived from an EMBL/GenBank/DDBJ whole genome shotgun (WGS) entry which is preliminary data.</text>
</comment>
<feature type="transmembrane region" description="Helical" evidence="2">
    <location>
        <begin position="211"/>
        <end position="234"/>
    </location>
</feature>
<feature type="transmembrane region" description="Helical" evidence="2">
    <location>
        <begin position="21"/>
        <end position="44"/>
    </location>
</feature>
<feature type="region of interest" description="Disordered" evidence="1">
    <location>
        <begin position="310"/>
        <end position="335"/>
    </location>
</feature>
<proteinExistence type="predicted"/>
<protein>
    <submittedName>
        <fullName evidence="4">Lysostaphin resistance A-like protein</fullName>
    </submittedName>
</protein>
<keyword evidence="2" id="KW-1133">Transmembrane helix</keyword>
<feature type="transmembrane region" description="Helical" evidence="2">
    <location>
        <begin position="117"/>
        <end position="137"/>
    </location>
</feature>
<name>A0ABV3QZG6_9HYPH</name>
<feature type="transmembrane region" description="Helical" evidence="2">
    <location>
        <begin position="283"/>
        <end position="302"/>
    </location>
</feature>
<dbReference type="Proteomes" id="UP001556196">
    <property type="component" value="Unassembled WGS sequence"/>
</dbReference>
<keyword evidence="2" id="KW-0472">Membrane</keyword>
<keyword evidence="2" id="KW-0812">Transmembrane</keyword>
<evidence type="ECO:0000313" key="5">
    <source>
        <dbReference type="Proteomes" id="UP001556196"/>
    </source>
</evidence>
<gene>
    <name evidence="4" type="ORF">ABUE31_08665</name>
</gene>
<sequence length="335" mass="35273">MAIDPAAFERYRRSPTARTTLPRMVLGVVVVAACWFGVTLAAIFGGAHGWALLGPASETLGANDPVGRFLGTPVGLFATLGSFAGIWLGLWLAMRLLHRERLSRLFGNSASIARAPFIKGFAAVAITSLLTEVAYLALKPEIVRGPVELGAWVLLLCPLAFFAFVQTSSEELLFRGYLQRGLASRFRSPIVWAVLPTLVFAALHWNPASVLAMNIAVMIAIGAFSALLALLVYATGNLGAAMGAHLGNNLIGFALISHDRTLGGLALFQAAPLDSLAWTPAETLLIAGTSLASILVTGLLLLHPRSPLKVGPDAADPEQGGSPVSPAREQEPAQP</sequence>
<feature type="transmembrane region" description="Helical" evidence="2">
    <location>
        <begin position="149"/>
        <end position="165"/>
    </location>
</feature>
<dbReference type="PANTHER" id="PTHR36435:SF1">
    <property type="entry name" value="CAAX AMINO TERMINAL PROTEASE FAMILY PROTEIN"/>
    <property type="match status" value="1"/>
</dbReference>
<dbReference type="PANTHER" id="PTHR36435">
    <property type="entry name" value="SLR1288 PROTEIN"/>
    <property type="match status" value="1"/>
</dbReference>
<organism evidence="4 5">
    <name type="scientific">Mesorhizobium marinum</name>
    <dbReference type="NCBI Taxonomy" id="3228790"/>
    <lineage>
        <taxon>Bacteria</taxon>
        <taxon>Pseudomonadati</taxon>
        <taxon>Pseudomonadota</taxon>
        <taxon>Alphaproteobacteria</taxon>
        <taxon>Hyphomicrobiales</taxon>
        <taxon>Phyllobacteriaceae</taxon>
        <taxon>Mesorhizobium</taxon>
    </lineage>
</organism>
<evidence type="ECO:0000259" key="3">
    <source>
        <dbReference type="Pfam" id="PF02517"/>
    </source>
</evidence>
<dbReference type="EMBL" id="JBFOCI010000002">
    <property type="protein sequence ID" value="MEW9806052.1"/>
    <property type="molecule type" value="Genomic_DNA"/>
</dbReference>
<feature type="transmembrane region" description="Helical" evidence="2">
    <location>
        <begin position="74"/>
        <end position="97"/>
    </location>
</feature>
<dbReference type="Pfam" id="PF02517">
    <property type="entry name" value="Rce1-like"/>
    <property type="match status" value="1"/>
</dbReference>
<feature type="domain" description="CAAX prenyl protease 2/Lysostaphin resistance protein A-like" evidence="3">
    <location>
        <begin position="155"/>
        <end position="251"/>
    </location>
</feature>
<evidence type="ECO:0000313" key="4">
    <source>
        <dbReference type="EMBL" id="MEW9806052.1"/>
    </source>
</evidence>